<keyword evidence="1" id="KW-0732">Signal</keyword>
<dbReference type="Pfam" id="PF04122">
    <property type="entry name" value="CW_binding_2"/>
    <property type="match status" value="3"/>
</dbReference>
<dbReference type="Gene3D" id="2.120.10.30">
    <property type="entry name" value="TolB, C-terminal domain"/>
    <property type="match status" value="2"/>
</dbReference>
<evidence type="ECO:0000256" key="1">
    <source>
        <dbReference type="SAM" id="SignalP"/>
    </source>
</evidence>
<feature type="signal peptide" evidence="1">
    <location>
        <begin position="1"/>
        <end position="39"/>
    </location>
</feature>
<dbReference type="RefSeq" id="WP_344664523.1">
    <property type="nucleotide sequence ID" value="NZ_BAAAQN010000005.1"/>
</dbReference>
<dbReference type="SUPFAM" id="SSF82171">
    <property type="entry name" value="DPP6 N-terminal domain-like"/>
    <property type="match status" value="1"/>
</dbReference>
<dbReference type="PANTHER" id="PTHR30032">
    <property type="entry name" value="N-ACETYLMURAMOYL-L-ALANINE AMIDASE-RELATED"/>
    <property type="match status" value="1"/>
</dbReference>
<dbReference type="Gene3D" id="3.40.50.12090">
    <property type="match status" value="1"/>
</dbReference>
<dbReference type="Proteomes" id="UP001500751">
    <property type="component" value="Unassembled WGS sequence"/>
</dbReference>
<dbReference type="InterPro" id="IPR011659">
    <property type="entry name" value="WD40"/>
</dbReference>
<evidence type="ECO:0000313" key="2">
    <source>
        <dbReference type="EMBL" id="GAA2017954.1"/>
    </source>
</evidence>
<name>A0ABP5F8P4_9ACTN</name>
<reference evidence="3" key="1">
    <citation type="journal article" date="2019" name="Int. J. Syst. Evol. Microbiol.">
        <title>The Global Catalogue of Microorganisms (GCM) 10K type strain sequencing project: providing services to taxonomists for standard genome sequencing and annotation.</title>
        <authorList>
            <consortium name="The Broad Institute Genomics Platform"/>
            <consortium name="The Broad Institute Genome Sequencing Center for Infectious Disease"/>
            <person name="Wu L."/>
            <person name="Ma J."/>
        </authorList>
    </citation>
    <scope>NUCLEOTIDE SEQUENCE [LARGE SCALE GENOMIC DNA]</scope>
    <source>
        <strain evidence="3">JCM 16014</strain>
    </source>
</reference>
<comment type="caution">
    <text evidence="2">The sequence shown here is derived from an EMBL/GenBank/DDBJ whole genome shotgun (WGS) entry which is preliminary data.</text>
</comment>
<organism evidence="2 3">
    <name type="scientific">Catenulispora yoronensis</name>
    <dbReference type="NCBI Taxonomy" id="450799"/>
    <lineage>
        <taxon>Bacteria</taxon>
        <taxon>Bacillati</taxon>
        <taxon>Actinomycetota</taxon>
        <taxon>Actinomycetes</taxon>
        <taxon>Catenulisporales</taxon>
        <taxon>Catenulisporaceae</taxon>
        <taxon>Catenulispora</taxon>
    </lineage>
</organism>
<dbReference type="InterPro" id="IPR051922">
    <property type="entry name" value="Bact_Sporulation_Assoc"/>
</dbReference>
<dbReference type="InterPro" id="IPR011042">
    <property type="entry name" value="6-blade_b-propeller_TolB-like"/>
</dbReference>
<feature type="chain" id="PRO_5045824507" description="Cell wall-binding repeat-containing protein" evidence="1">
    <location>
        <begin position="40"/>
        <end position="660"/>
    </location>
</feature>
<evidence type="ECO:0008006" key="4">
    <source>
        <dbReference type="Google" id="ProtNLM"/>
    </source>
</evidence>
<dbReference type="PANTHER" id="PTHR30032:SF8">
    <property type="entry name" value="GERMINATION-SPECIFIC N-ACETYLMURAMOYL-L-ALANINE AMIDASE"/>
    <property type="match status" value="1"/>
</dbReference>
<accession>A0ABP5F8P4</accession>
<dbReference type="Pfam" id="PF07676">
    <property type="entry name" value="PD40"/>
    <property type="match status" value="1"/>
</dbReference>
<gene>
    <name evidence="2" type="ORF">GCM10009839_12450</name>
</gene>
<dbReference type="EMBL" id="BAAAQN010000005">
    <property type="protein sequence ID" value="GAA2017954.1"/>
    <property type="molecule type" value="Genomic_DNA"/>
</dbReference>
<keyword evidence="3" id="KW-1185">Reference proteome</keyword>
<dbReference type="InterPro" id="IPR007253">
    <property type="entry name" value="Cell_wall-bd_2"/>
</dbReference>
<sequence length="660" mass="66781">MSKSSRALRKNGAWGVAAGLGVVSGLASALVAAPAQASAAVPGAANGSLYYERDGYSATAEYHAVSETGTGDQAVALPLKPAQGMSWSADGKRVAIADDDGVLGIYNADGSTVTVLTPTAGSHIRFTHPKYLPDGTVAFVHEDTATLPSHLTLWRLHPDGTSGPVAVPGAAGAVVSHFDVDQNGTYYFRDESAGSPFRVVSWHPGDAAVTPIVDGTAAAPVAAGIAVSPDGSRLAVQFSDPTHPSVNSLKLIDLPAHTVHALDTTVSFEEMAFSPDGKKLAYSKLDSATAGSLSDHAVVRDLASGTITALAAAPAPVNHFTAALAWRPQTRVQVDRVAGAERVGTSIATSQLAFNDHGKGGRQAGAAVLSRSDLFADALAGGALAAHKNGPLLLTGTAGLDPAVKAELQRVLAPGSTVYLLGGTSALSDRVFSDVAGLGFVPKRISGGDRYQTAAAIAQNSAPTPHVFLVGTGVNFPDALAAGAAAGANPDAVVLLSSDRTLPAATRDYLAAHYHAGDILLGVGVQGSDALKTAYPTLPIANQLRGVDRFDTAAKLANFFYSGPYPARTVGLAVGGNWPDALGGGALLGAHPGPLLLTDASGIPASERAYLSTNSAAVKEIVVFGGTRVVSDAAQASVANGVAGAGGWDGYVNRSQPSLP</sequence>
<protein>
    <recommendedName>
        <fullName evidence="4">Cell wall-binding repeat-containing protein</fullName>
    </recommendedName>
</protein>
<proteinExistence type="predicted"/>
<evidence type="ECO:0000313" key="3">
    <source>
        <dbReference type="Proteomes" id="UP001500751"/>
    </source>
</evidence>